<gene>
    <name evidence="10" type="primary">MED6_2</name>
    <name evidence="8" type="synonym">MED6</name>
    <name evidence="10" type="ORF">PGTUg99_022173</name>
</gene>
<evidence type="ECO:0000256" key="3">
    <source>
        <dbReference type="ARBA" id="ARBA00020634"/>
    </source>
</evidence>
<evidence type="ECO:0000313" key="11">
    <source>
        <dbReference type="Proteomes" id="UP000325313"/>
    </source>
</evidence>
<name>A0A5B0LX40_PUCGR</name>
<reference evidence="10 11" key="1">
    <citation type="submission" date="2019-05" db="EMBL/GenBank/DDBJ databases">
        <title>Emergence of the Ug99 lineage of the wheat stem rust pathogen through somatic hybridization.</title>
        <authorList>
            <person name="Li F."/>
            <person name="Upadhyaya N.M."/>
            <person name="Sperschneider J."/>
            <person name="Matny O."/>
            <person name="Nguyen-Phuc H."/>
            <person name="Mago R."/>
            <person name="Raley C."/>
            <person name="Miller M.E."/>
            <person name="Silverstein K.A.T."/>
            <person name="Henningsen E."/>
            <person name="Hirsch C.D."/>
            <person name="Visser B."/>
            <person name="Pretorius Z.A."/>
            <person name="Steffenson B.J."/>
            <person name="Schwessinger B."/>
            <person name="Dodds P.N."/>
            <person name="Figueroa M."/>
        </authorList>
    </citation>
    <scope>NUCLEOTIDE SEQUENCE [LARGE SCALE GENOMIC DNA]</scope>
    <source>
        <strain evidence="10 11">Ug99</strain>
    </source>
</reference>
<dbReference type="Gene3D" id="3.10.450.580">
    <property type="entry name" value="Mediator complex, subunit Med6"/>
    <property type="match status" value="1"/>
</dbReference>
<evidence type="ECO:0000256" key="9">
    <source>
        <dbReference type="SAM" id="MobiDB-lite"/>
    </source>
</evidence>
<evidence type="ECO:0000313" key="10">
    <source>
        <dbReference type="EMBL" id="KAA1068154.1"/>
    </source>
</evidence>
<comment type="caution">
    <text evidence="10">The sequence shown here is derived from an EMBL/GenBank/DDBJ whole genome shotgun (WGS) entry which is preliminary data.</text>
</comment>
<dbReference type="Proteomes" id="UP000325313">
    <property type="component" value="Unassembled WGS sequence"/>
</dbReference>
<feature type="region of interest" description="Disordered" evidence="9">
    <location>
        <begin position="111"/>
        <end position="130"/>
    </location>
</feature>
<evidence type="ECO:0000256" key="5">
    <source>
        <dbReference type="ARBA" id="ARBA00023163"/>
    </source>
</evidence>
<comment type="similarity">
    <text evidence="2 8">Belongs to the Mediator complex subunit 6 family.</text>
</comment>
<comment type="subcellular location">
    <subcellularLocation>
        <location evidence="1 8">Nucleus</location>
    </subcellularLocation>
</comment>
<keyword evidence="8" id="KW-0010">Activator</keyword>
<dbReference type="GO" id="GO:0006357">
    <property type="term" value="P:regulation of transcription by RNA polymerase II"/>
    <property type="evidence" value="ECO:0007669"/>
    <property type="project" value="InterPro"/>
</dbReference>
<evidence type="ECO:0000256" key="7">
    <source>
        <dbReference type="ARBA" id="ARBA00031259"/>
    </source>
</evidence>
<evidence type="ECO:0000256" key="8">
    <source>
        <dbReference type="RuleBase" id="RU364143"/>
    </source>
</evidence>
<dbReference type="GO" id="GO:0016592">
    <property type="term" value="C:mediator complex"/>
    <property type="evidence" value="ECO:0007669"/>
    <property type="project" value="InterPro"/>
</dbReference>
<dbReference type="InterPro" id="IPR038566">
    <property type="entry name" value="Mediator_Med6_sf"/>
</dbReference>
<organism evidence="10 11">
    <name type="scientific">Puccinia graminis f. sp. tritici</name>
    <dbReference type="NCBI Taxonomy" id="56615"/>
    <lineage>
        <taxon>Eukaryota</taxon>
        <taxon>Fungi</taxon>
        <taxon>Dikarya</taxon>
        <taxon>Basidiomycota</taxon>
        <taxon>Pucciniomycotina</taxon>
        <taxon>Pucciniomycetes</taxon>
        <taxon>Pucciniales</taxon>
        <taxon>Pucciniaceae</taxon>
        <taxon>Puccinia</taxon>
    </lineage>
</organism>
<evidence type="ECO:0000256" key="4">
    <source>
        <dbReference type="ARBA" id="ARBA00023015"/>
    </source>
</evidence>
<accession>A0A5B0LX40</accession>
<comment type="subunit">
    <text evidence="8">Component of the Mediator complex.</text>
</comment>
<dbReference type="PANTHER" id="PTHR13104">
    <property type="entry name" value="MED-6-RELATED"/>
    <property type="match status" value="1"/>
</dbReference>
<evidence type="ECO:0000256" key="6">
    <source>
        <dbReference type="ARBA" id="ARBA00023242"/>
    </source>
</evidence>
<dbReference type="Pfam" id="PF04934">
    <property type="entry name" value="Med6"/>
    <property type="match status" value="1"/>
</dbReference>
<dbReference type="EMBL" id="VDEP01000506">
    <property type="protein sequence ID" value="KAA1068154.1"/>
    <property type="molecule type" value="Genomic_DNA"/>
</dbReference>
<keyword evidence="5 8" id="KW-0804">Transcription</keyword>
<keyword evidence="6 8" id="KW-0539">Nucleus</keyword>
<sequence length="130" mass="14709">MTSTITCLPIPDSGLCHVQWRSLAWILEHGPLTESNVIDYFAPSPFYNRKSTNPVLRMQSMFSGQPKRDPALEQEALWYFIGIKYALVLSRPEPDREGGLFIIEKRERKGTSSHFLGCPPTTPRTGSINN</sequence>
<dbReference type="AlphaFoldDB" id="A0A5B0LX40"/>
<evidence type="ECO:0000256" key="2">
    <source>
        <dbReference type="ARBA" id="ARBA00007526"/>
    </source>
</evidence>
<dbReference type="InterPro" id="IPR007018">
    <property type="entry name" value="Mediator_Med6"/>
</dbReference>
<protein>
    <recommendedName>
        <fullName evidence="3 8">Mediator of RNA polymerase II transcription subunit 6</fullName>
    </recommendedName>
    <alternativeName>
        <fullName evidence="7 8">Mediator complex subunit 6</fullName>
    </alternativeName>
</protein>
<keyword evidence="4 8" id="KW-0805">Transcription regulation</keyword>
<comment type="function">
    <text evidence="8">Component of the Mediator complex, a coactivator involved in the regulated transcription of nearly all RNA polymerase II-dependent genes. Mediator functions as a bridge to convey information from gene-specific regulatory proteins to the basal RNA polymerase II transcription machinery. Mediator is recruited to promoters by direct interactions with regulatory proteins and serves as a scaffold for the assembly of a functional preinitiation complex with RNA polymerase II and the general transcription factors.</text>
</comment>
<evidence type="ECO:0000256" key="1">
    <source>
        <dbReference type="ARBA" id="ARBA00004123"/>
    </source>
</evidence>
<proteinExistence type="inferred from homology"/>
<dbReference type="GO" id="GO:0003712">
    <property type="term" value="F:transcription coregulator activity"/>
    <property type="evidence" value="ECO:0007669"/>
    <property type="project" value="InterPro"/>
</dbReference>